<protein>
    <submittedName>
        <fullName evidence="1">SJCHGC02548 protein</fullName>
    </submittedName>
</protein>
<accession>Q5BT74</accession>
<dbReference type="AlphaFoldDB" id="Q5BT74"/>
<name>Q5BT74_SCHJA</name>
<reference evidence="1" key="1">
    <citation type="submission" date="2005-01" db="EMBL/GenBank/DDBJ databases">
        <authorList>
            <person name="Han Z."/>
        </authorList>
    </citation>
    <scope>NUCLEOTIDE SEQUENCE</scope>
</reference>
<sequence length="78" mass="8962">MSDQMRKLIKIKDPTPPNFQLIQFRTDIVEALFCCAKAEFRDHGATDLHVHLLAVMRSLPRELNSYVVTVSKPLCIIH</sequence>
<reference evidence="1" key="2">
    <citation type="journal article" date="2006" name="PLoS Pathog.">
        <title>New perspectives on host-parasite interplay by comparative transcriptomic and proteomic analyses of Schistosoma japonicum.</title>
        <authorList>
            <person name="Liu F."/>
            <person name="Lu J."/>
            <person name="Hu W."/>
            <person name="Wang S.Y."/>
            <person name="Cui S.J."/>
            <person name="Chi M."/>
            <person name="Yan Q."/>
            <person name="Wang X.R."/>
            <person name="Song H.D."/>
            <person name="Xu X.N."/>
            <person name="Wang J.J."/>
            <person name="Zhang X.L."/>
            <person name="Zhang X."/>
            <person name="Wang Z.Q."/>
            <person name="Xue C.L."/>
            <person name="Brindley P.J."/>
            <person name="McManus D.P."/>
            <person name="Yang P.Y."/>
            <person name="Feng Z."/>
            <person name="Chen Z."/>
            <person name="Han Z.G."/>
        </authorList>
    </citation>
    <scope>NUCLEOTIDE SEQUENCE</scope>
</reference>
<proteinExistence type="evidence at transcript level"/>
<evidence type="ECO:0000313" key="1">
    <source>
        <dbReference type="EMBL" id="AAX30261.1"/>
    </source>
</evidence>
<dbReference type="EMBL" id="AY915040">
    <property type="protein sequence ID" value="AAX30261.1"/>
    <property type="molecule type" value="mRNA"/>
</dbReference>
<organism evidence="1">
    <name type="scientific">Schistosoma japonicum</name>
    <name type="common">Blood fluke</name>
    <dbReference type="NCBI Taxonomy" id="6182"/>
    <lineage>
        <taxon>Eukaryota</taxon>
        <taxon>Metazoa</taxon>
        <taxon>Spiralia</taxon>
        <taxon>Lophotrochozoa</taxon>
        <taxon>Platyhelminthes</taxon>
        <taxon>Trematoda</taxon>
        <taxon>Digenea</taxon>
        <taxon>Strigeidida</taxon>
        <taxon>Schistosomatoidea</taxon>
        <taxon>Schistosomatidae</taxon>
        <taxon>Schistosoma</taxon>
    </lineage>
</organism>